<reference evidence="8" key="1">
    <citation type="submission" date="2021-02" db="EMBL/GenBank/DDBJ databases">
        <title>Thiocyanate and organic carbon inputs drive convergent selection for specific autotrophic Afipia and Thiobacillus strains within complex microbiomes.</title>
        <authorList>
            <person name="Huddy R.J."/>
            <person name="Sachdeva R."/>
            <person name="Kadzinga F."/>
            <person name="Kantor R.S."/>
            <person name="Harrison S.T.L."/>
            <person name="Banfield J.F."/>
        </authorList>
    </citation>
    <scope>NUCLEOTIDE SEQUENCE</scope>
    <source>
        <strain evidence="8">SCN18_10_11_15_R4_P_38_20</strain>
    </source>
</reference>
<evidence type="ECO:0000313" key="9">
    <source>
        <dbReference type="Proteomes" id="UP000664414"/>
    </source>
</evidence>
<sequence length="205" mass="23504">MIHKFFLFLGLCFFSHMSIAADVEKKQKHILVKAEDIPEIVVGKESAPITIIEYSSLTCGHCAEFHVQTWPHLKKKYIDTGKVKFIFRHFPTDATALRATAILIHVPLPRQHQALQQTFETQAQWIETKDFKELSRLYGLDEKFCEQIIKNPKVLDAIIKKRVIYEKALPIEGTPTFIINGKVYANDLKFSELEKILNGSVAHAK</sequence>
<evidence type="ECO:0000259" key="7">
    <source>
        <dbReference type="Pfam" id="PF13462"/>
    </source>
</evidence>
<dbReference type="GO" id="GO:0016491">
    <property type="term" value="F:oxidoreductase activity"/>
    <property type="evidence" value="ECO:0007669"/>
    <property type="project" value="UniProtKB-KW"/>
</dbReference>
<comment type="caution">
    <text evidence="8">The sequence shown here is derived from an EMBL/GenBank/DDBJ whole genome shotgun (WGS) entry which is preliminary data.</text>
</comment>
<evidence type="ECO:0000256" key="6">
    <source>
        <dbReference type="SAM" id="SignalP"/>
    </source>
</evidence>
<feature type="chain" id="PRO_5035227003" evidence="6">
    <location>
        <begin position="21"/>
        <end position="205"/>
    </location>
</feature>
<dbReference type="PANTHER" id="PTHR13887">
    <property type="entry name" value="GLUTATHIONE S-TRANSFERASE KAPPA"/>
    <property type="match status" value="1"/>
</dbReference>
<dbReference type="InterPro" id="IPR012336">
    <property type="entry name" value="Thioredoxin-like_fold"/>
</dbReference>
<gene>
    <name evidence="8" type="ORF">J0H12_03910</name>
</gene>
<feature type="signal peptide" evidence="6">
    <location>
        <begin position="1"/>
        <end position="20"/>
    </location>
</feature>
<evidence type="ECO:0000256" key="3">
    <source>
        <dbReference type="ARBA" id="ARBA00023002"/>
    </source>
</evidence>
<evidence type="ECO:0000256" key="2">
    <source>
        <dbReference type="ARBA" id="ARBA00022729"/>
    </source>
</evidence>
<dbReference type="Gene3D" id="1.10.40.80">
    <property type="match status" value="1"/>
</dbReference>
<dbReference type="Gene3D" id="3.40.30.10">
    <property type="entry name" value="Glutaredoxin"/>
    <property type="match status" value="1"/>
</dbReference>
<dbReference type="PROSITE" id="PS00194">
    <property type="entry name" value="THIOREDOXIN_1"/>
    <property type="match status" value="1"/>
</dbReference>
<protein>
    <submittedName>
        <fullName evidence="8">DsbA family protein</fullName>
    </submittedName>
</protein>
<accession>A0A8J7PSR1</accession>
<evidence type="ECO:0000313" key="8">
    <source>
        <dbReference type="EMBL" id="MBN9413049.1"/>
    </source>
</evidence>
<dbReference type="InterPro" id="IPR036249">
    <property type="entry name" value="Thioredoxin-like_sf"/>
</dbReference>
<evidence type="ECO:0000256" key="4">
    <source>
        <dbReference type="ARBA" id="ARBA00023157"/>
    </source>
</evidence>
<proteinExistence type="inferred from homology"/>
<evidence type="ECO:0000256" key="1">
    <source>
        <dbReference type="ARBA" id="ARBA00005791"/>
    </source>
</evidence>
<keyword evidence="5" id="KW-0676">Redox-active center</keyword>
<feature type="domain" description="Thioredoxin-like fold" evidence="7">
    <location>
        <begin position="38"/>
        <end position="198"/>
    </location>
</feature>
<keyword evidence="2 6" id="KW-0732">Signal</keyword>
<dbReference type="EMBL" id="JAFKGL010000016">
    <property type="protein sequence ID" value="MBN9413049.1"/>
    <property type="molecule type" value="Genomic_DNA"/>
</dbReference>
<comment type="similarity">
    <text evidence="1">Belongs to the thioredoxin family. DsbA subfamily.</text>
</comment>
<dbReference type="InterPro" id="IPR017937">
    <property type="entry name" value="Thioredoxin_CS"/>
</dbReference>
<dbReference type="AlphaFoldDB" id="A0A8J7PSR1"/>
<dbReference type="SUPFAM" id="SSF52833">
    <property type="entry name" value="Thioredoxin-like"/>
    <property type="match status" value="1"/>
</dbReference>
<keyword evidence="4" id="KW-1015">Disulfide bond</keyword>
<name>A0A8J7PSR1_9PROT</name>
<dbReference type="PANTHER" id="PTHR13887:SF14">
    <property type="entry name" value="DISULFIDE BOND FORMATION PROTEIN D"/>
    <property type="match status" value="1"/>
</dbReference>
<keyword evidence="3" id="KW-0560">Oxidoreductase</keyword>
<dbReference type="Pfam" id="PF13462">
    <property type="entry name" value="Thioredoxin_4"/>
    <property type="match status" value="1"/>
</dbReference>
<dbReference type="Proteomes" id="UP000664414">
    <property type="component" value="Unassembled WGS sequence"/>
</dbReference>
<organism evidence="8 9">
    <name type="scientific">Candidatus Paracaedimonas acanthamoebae</name>
    <dbReference type="NCBI Taxonomy" id="244581"/>
    <lineage>
        <taxon>Bacteria</taxon>
        <taxon>Pseudomonadati</taxon>
        <taxon>Pseudomonadota</taxon>
        <taxon>Alphaproteobacteria</taxon>
        <taxon>Holosporales</taxon>
        <taxon>Caedimonadaceae</taxon>
        <taxon>Candidatus Paracaedimonas</taxon>
    </lineage>
</organism>
<evidence type="ECO:0000256" key="5">
    <source>
        <dbReference type="ARBA" id="ARBA00023284"/>
    </source>
</evidence>